<dbReference type="InterPro" id="IPR017907">
    <property type="entry name" value="Znf_RING_CS"/>
</dbReference>
<accession>A0AAW0T620</accession>
<dbReference type="Proteomes" id="UP001487740">
    <property type="component" value="Unassembled WGS sequence"/>
</dbReference>
<gene>
    <name evidence="9" type="ORF">O3P69_011425</name>
</gene>
<keyword evidence="10" id="KW-1185">Reference proteome</keyword>
<evidence type="ECO:0000256" key="5">
    <source>
        <dbReference type="SAM" id="MobiDB-lite"/>
    </source>
</evidence>
<feature type="domain" description="RING-type" evidence="7">
    <location>
        <begin position="39"/>
        <end position="83"/>
    </location>
</feature>
<sequence>MCVIVIRAAVPFATLDFFSSSTQGSSSFSFSRMEELLSCSVCCEQYQEKHRHPVVLPRCGHSFCRPCIAFLVKNGCVICPSCRMDQRVETADHLPTEFSLLAITNAQKITKLETCSRHDVKLSFWCRSCSSPACGECLFEEHPTHTHKVVKATTHVEEMKTAIKGIADKFSDALDLRERWYHQQVLQGAKAISDAIRTLSILRRDIDDARELVKGVHVVEGIGPTSALAEASKCLGLKWNLKGCQLELTEGGGRQQEREEGKGDGDGKVKEVENGEDEEEEGKVNEEKNEAGKETPAEALAEEVEKTDEEKKPEAEEKEIDELEALTEEEKKKRRKLLRLKEKLAAASAAAEASRDKDKADLKPKAERRSAREKGDREAEVRKENIPESVKFLAAALDKNPRTDRKDARASRDLSTSPPKDDASGKDEHVTSKSELDTEAETEASRKAKRDGDSDPNKAAQASLLTRIEPLPRTKPDPASVLKKPKANTGLKKSKTVTFMVQPEDTTADDAKDDQSDDIRGLDLQVPRISCSDNTDNKEKEKEEKEKEEKEKEKEKEKEEATGTGSSEAQQREERQERKKKRESKKNKEKLFEMEPEEKERIATELLQVPSLTLVVEGIGGRLAYVTWEAMGMHVYCHQYHELPYDLLLKSSVLLSLLPTKAPLVFLDIGTEQKVLGRVYISLWGHLRRAMNFLHLCLGDRGPSFRDSMFLEVMNADCPGERIRGGDYECNNGRGGEALLDDLESEEGYSMPMEAGMITAGGPNRKEVGAQFFICTEDDFDRRFACPFGRVVSGLPIVKETVWLVMTKEVYIRECGVVVEAARI</sequence>
<feature type="domain" description="PPIase cyclophilin-type" evidence="6">
    <location>
        <begin position="666"/>
        <end position="800"/>
    </location>
</feature>
<dbReference type="InterPro" id="IPR029000">
    <property type="entry name" value="Cyclophilin-like_dom_sf"/>
</dbReference>
<dbReference type="InterPro" id="IPR013083">
    <property type="entry name" value="Znf_RING/FYVE/PHD"/>
</dbReference>
<feature type="compositionally biased region" description="Basic and acidic residues" evidence="5">
    <location>
        <begin position="535"/>
        <end position="561"/>
    </location>
</feature>
<keyword evidence="2 4" id="KW-0863">Zinc-finger</keyword>
<dbReference type="AlphaFoldDB" id="A0AAW0T620"/>
<evidence type="ECO:0000259" key="8">
    <source>
        <dbReference type="PROSITE" id="PS50119"/>
    </source>
</evidence>
<feature type="compositionally biased region" description="Basic and acidic residues" evidence="5">
    <location>
        <begin position="509"/>
        <end position="521"/>
    </location>
</feature>
<feature type="compositionally biased region" description="Basic and acidic residues" evidence="5">
    <location>
        <begin position="255"/>
        <end position="273"/>
    </location>
</feature>
<dbReference type="InterPro" id="IPR000315">
    <property type="entry name" value="Znf_B-box"/>
</dbReference>
<dbReference type="SUPFAM" id="SSF57850">
    <property type="entry name" value="RING/U-box"/>
    <property type="match status" value="1"/>
</dbReference>
<evidence type="ECO:0000256" key="1">
    <source>
        <dbReference type="ARBA" id="ARBA00022723"/>
    </source>
</evidence>
<dbReference type="InterPro" id="IPR001841">
    <property type="entry name" value="Znf_RING"/>
</dbReference>
<proteinExistence type="predicted"/>
<evidence type="ECO:0000259" key="7">
    <source>
        <dbReference type="PROSITE" id="PS50089"/>
    </source>
</evidence>
<protein>
    <submittedName>
        <fullName evidence="9">Uncharacterized protein</fullName>
    </submittedName>
</protein>
<feature type="compositionally biased region" description="Basic and acidic residues" evidence="5">
    <location>
        <begin position="282"/>
        <end position="296"/>
    </location>
</feature>
<organism evidence="9 10">
    <name type="scientific">Scylla paramamosain</name>
    <name type="common">Mud crab</name>
    <dbReference type="NCBI Taxonomy" id="85552"/>
    <lineage>
        <taxon>Eukaryota</taxon>
        <taxon>Metazoa</taxon>
        <taxon>Ecdysozoa</taxon>
        <taxon>Arthropoda</taxon>
        <taxon>Crustacea</taxon>
        <taxon>Multicrustacea</taxon>
        <taxon>Malacostraca</taxon>
        <taxon>Eumalacostraca</taxon>
        <taxon>Eucarida</taxon>
        <taxon>Decapoda</taxon>
        <taxon>Pleocyemata</taxon>
        <taxon>Brachyura</taxon>
        <taxon>Eubrachyura</taxon>
        <taxon>Portunoidea</taxon>
        <taxon>Portunidae</taxon>
        <taxon>Portuninae</taxon>
        <taxon>Scylla</taxon>
    </lineage>
</organism>
<dbReference type="SMART" id="SM00184">
    <property type="entry name" value="RING"/>
    <property type="match status" value="1"/>
</dbReference>
<dbReference type="PROSITE" id="PS50072">
    <property type="entry name" value="CSA_PPIASE_2"/>
    <property type="match status" value="1"/>
</dbReference>
<dbReference type="EMBL" id="JARAKH010000038">
    <property type="protein sequence ID" value="KAK8382859.1"/>
    <property type="molecule type" value="Genomic_DNA"/>
</dbReference>
<dbReference type="Gene3D" id="3.30.160.60">
    <property type="entry name" value="Classic Zinc Finger"/>
    <property type="match status" value="1"/>
</dbReference>
<name>A0AAW0T620_SCYPA</name>
<dbReference type="GO" id="GO:0003755">
    <property type="term" value="F:peptidyl-prolyl cis-trans isomerase activity"/>
    <property type="evidence" value="ECO:0007669"/>
    <property type="project" value="InterPro"/>
</dbReference>
<dbReference type="SMART" id="SM00336">
    <property type="entry name" value="BBOX"/>
    <property type="match status" value="1"/>
</dbReference>
<evidence type="ECO:0000256" key="3">
    <source>
        <dbReference type="ARBA" id="ARBA00022833"/>
    </source>
</evidence>
<comment type="caution">
    <text evidence="9">The sequence shown here is derived from an EMBL/GenBank/DDBJ whole genome shotgun (WGS) entry which is preliminary data.</text>
</comment>
<evidence type="ECO:0000256" key="4">
    <source>
        <dbReference type="PROSITE-ProRule" id="PRU00024"/>
    </source>
</evidence>
<feature type="compositionally biased region" description="Basic and acidic residues" evidence="5">
    <location>
        <begin position="399"/>
        <end position="412"/>
    </location>
</feature>
<dbReference type="PROSITE" id="PS50119">
    <property type="entry name" value="ZF_BBOX"/>
    <property type="match status" value="1"/>
</dbReference>
<dbReference type="PROSITE" id="PS00518">
    <property type="entry name" value="ZF_RING_1"/>
    <property type="match status" value="1"/>
</dbReference>
<dbReference type="Pfam" id="PF00643">
    <property type="entry name" value="zf-B_box"/>
    <property type="match status" value="1"/>
</dbReference>
<dbReference type="Gene3D" id="2.40.100.10">
    <property type="entry name" value="Cyclophilin-like"/>
    <property type="match status" value="1"/>
</dbReference>
<reference evidence="9 10" key="1">
    <citation type="submission" date="2023-03" db="EMBL/GenBank/DDBJ databases">
        <title>High-quality genome of Scylla paramamosain provides insights in environmental adaptation.</title>
        <authorList>
            <person name="Zhang L."/>
        </authorList>
    </citation>
    <scope>NUCLEOTIDE SEQUENCE [LARGE SCALE GENOMIC DNA]</scope>
    <source>
        <strain evidence="9">LZ_2023a</strain>
        <tissue evidence="9">Muscle</tissue>
    </source>
</reference>
<feature type="domain" description="B box-type" evidence="8">
    <location>
        <begin position="110"/>
        <end position="152"/>
    </location>
</feature>
<dbReference type="Pfam" id="PF00160">
    <property type="entry name" value="Pro_isomerase"/>
    <property type="match status" value="1"/>
</dbReference>
<dbReference type="PANTHER" id="PTHR24103">
    <property type="entry name" value="E3 UBIQUITIN-PROTEIN LIGASE TRIM"/>
    <property type="match status" value="1"/>
</dbReference>
<feature type="compositionally biased region" description="Acidic residues" evidence="5">
    <location>
        <begin position="316"/>
        <end position="327"/>
    </location>
</feature>
<keyword evidence="1" id="KW-0479">Metal-binding</keyword>
<evidence type="ECO:0000256" key="2">
    <source>
        <dbReference type="ARBA" id="ARBA00022771"/>
    </source>
</evidence>
<dbReference type="InterPro" id="IPR050143">
    <property type="entry name" value="TRIM/RBCC"/>
</dbReference>
<evidence type="ECO:0000313" key="9">
    <source>
        <dbReference type="EMBL" id="KAK8382859.1"/>
    </source>
</evidence>
<feature type="compositionally biased region" description="Basic and acidic residues" evidence="5">
    <location>
        <begin position="419"/>
        <end position="436"/>
    </location>
</feature>
<evidence type="ECO:0000259" key="6">
    <source>
        <dbReference type="PROSITE" id="PS50072"/>
    </source>
</evidence>
<evidence type="ECO:0000313" key="10">
    <source>
        <dbReference type="Proteomes" id="UP001487740"/>
    </source>
</evidence>
<dbReference type="PROSITE" id="PS50089">
    <property type="entry name" value="ZF_RING_2"/>
    <property type="match status" value="1"/>
</dbReference>
<dbReference type="SUPFAM" id="SSF50891">
    <property type="entry name" value="Cyclophilin-like"/>
    <property type="match status" value="1"/>
</dbReference>
<feature type="compositionally biased region" description="Basic and acidic residues" evidence="5">
    <location>
        <begin position="443"/>
        <end position="456"/>
    </location>
</feature>
<feature type="compositionally biased region" description="Basic and acidic residues" evidence="5">
    <location>
        <begin position="353"/>
        <end position="386"/>
    </location>
</feature>
<feature type="compositionally biased region" description="Basic residues" evidence="5">
    <location>
        <begin position="578"/>
        <end position="588"/>
    </location>
</feature>
<dbReference type="GO" id="GO:0008270">
    <property type="term" value="F:zinc ion binding"/>
    <property type="evidence" value="ECO:0007669"/>
    <property type="project" value="UniProtKB-KW"/>
</dbReference>
<feature type="region of interest" description="Disordered" evidence="5">
    <location>
        <begin position="251"/>
        <end position="594"/>
    </location>
</feature>
<dbReference type="InterPro" id="IPR002130">
    <property type="entry name" value="Cyclophilin-type_PPIase_dom"/>
</dbReference>
<keyword evidence="3" id="KW-0862">Zinc</keyword>
<dbReference type="Gene3D" id="3.30.40.10">
    <property type="entry name" value="Zinc/RING finger domain, C3HC4 (zinc finger)"/>
    <property type="match status" value="1"/>
</dbReference>
<dbReference type="SUPFAM" id="SSF57845">
    <property type="entry name" value="B-box zinc-binding domain"/>
    <property type="match status" value="1"/>
</dbReference>